<protein>
    <recommendedName>
        <fullName evidence="3">Outer membrane protein beta-barrel domain-containing protein</fullName>
    </recommendedName>
</protein>
<evidence type="ECO:0008006" key="3">
    <source>
        <dbReference type="Google" id="ProtNLM"/>
    </source>
</evidence>
<dbReference type="Proteomes" id="UP000760480">
    <property type="component" value="Unassembled WGS sequence"/>
</dbReference>
<dbReference type="RefSeq" id="WP_169247340.1">
    <property type="nucleotide sequence ID" value="NZ_SPMZ01000007.1"/>
</dbReference>
<accession>A0ABX1THF1</accession>
<evidence type="ECO:0000313" key="1">
    <source>
        <dbReference type="EMBL" id="NMQ18084.1"/>
    </source>
</evidence>
<comment type="caution">
    <text evidence="1">The sequence shown here is derived from an EMBL/GenBank/DDBJ whole genome shotgun (WGS) entry which is preliminary data.</text>
</comment>
<sequence length="237" mass="26035">MTALLSVPVAAQDAGWSFALSPYAWTPGLTSSAETAWGTVEVDKSIGDVLSDLDIAFMGAFEARNGRWSLIADLFYADLSQSRSTPLGILFSRAEIETEAKLLSGYAGYRVFESGQVAVDLMAGFRVNSVNLDLSLAPGLLTGQRFGMSETWVDPLIGGRARFDITDRWFATFFADIGGFRTGSDLTWQIFGSFGYQFNERWSVQGGWRYVAIEKTIDGRDVEIDLNGPLLGFTVRF</sequence>
<organism evidence="1 2">
    <name type="scientific">Candidatus Competibacter phosphatis</name>
    <dbReference type="NCBI Taxonomy" id="221280"/>
    <lineage>
        <taxon>Bacteria</taxon>
        <taxon>Pseudomonadati</taxon>
        <taxon>Pseudomonadota</taxon>
        <taxon>Gammaproteobacteria</taxon>
        <taxon>Candidatus Competibacteraceae</taxon>
        <taxon>Candidatus Competibacter</taxon>
    </lineage>
</organism>
<dbReference type="InterPro" id="IPR011250">
    <property type="entry name" value="OMP/PagP_B-barrel"/>
</dbReference>
<gene>
    <name evidence="1" type="ORF">E4P82_02055</name>
</gene>
<dbReference type="Gene3D" id="2.40.160.20">
    <property type="match status" value="1"/>
</dbReference>
<dbReference type="SUPFAM" id="SSF56925">
    <property type="entry name" value="OMPA-like"/>
    <property type="match status" value="1"/>
</dbReference>
<proteinExistence type="predicted"/>
<dbReference type="EMBL" id="SPMZ01000007">
    <property type="protein sequence ID" value="NMQ18084.1"/>
    <property type="molecule type" value="Genomic_DNA"/>
</dbReference>
<name>A0ABX1THF1_9GAMM</name>
<evidence type="ECO:0000313" key="2">
    <source>
        <dbReference type="Proteomes" id="UP000760480"/>
    </source>
</evidence>
<reference evidence="1 2" key="1">
    <citation type="submission" date="2019-03" db="EMBL/GenBank/DDBJ databases">
        <title>Metabolic reconstructions from genomes of highly enriched 'Candidatus Accumulibacter' and 'Candidatus Competibacter' bioreactor populations.</title>
        <authorList>
            <person name="Annavajhala M.K."/>
            <person name="Welles L."/>
            <person name="Abbas B."/>
            <person name="Sorokin D."/>
            <person name="Park H."/>
            <person name="Van Loosdrecht M."/>
            <person name="Chandran K."/>
        </authorList>
    </citation>
    <scope>NUCLEOTIDE SEQUENCE [LARGE SCALE GENOMIC DNA]</scope>
    <source>
        <strain evidence="1 2">SBR_G</strain>
    </source>
</reference>
<keyword evidence="2" id="KW-1185">Reference proteome</keyword>